<dbReference type="PANTHER" id="PTHR47506">
    <property type="entry name" value="TRANSCRIPTIONAL REGULATORY PROTEIN"/>
    <property type="match status" value="1"/>
</dbReference>
<dbReference type="SUPFAM" id="SSF46689">
    <property type="entry name" value="Homeodomain-like"/>
    <property type="match status" value="1"/>
</dbReference>
<evidence type="ECO:0000256" key="5">
    <source>
        <dbReference type="PROSITE-ProRule" id="PRU00335"/>
    </source>
</evidence>
<organism evidence="7 8">
    <name type="scientific">Ignatzschineria ureiclastica</name>
    <dbReference type="NCBI Taxonomy" id="472582"/>
    <lineage>
        <taxon>Bacteria</taxon>
        <taxon>Pseudomonadati</taxon>
        <taxon>Pseudomonadota</taxon>
        <taxon>Gammaproteobacteria</taxon>
        <taxon>Cardiobacteriales</taxon>
        <taxon>Ignatzschineriaceae</taxon>
        <taxon>Ignatzschineria</taxon>
    </lineage>
</organism>
<feature type="domain" description="HTH tetR-type" evidence="6">
    <location>
        <begin position="5"/>
        <end position="65"/>
    </location>
</feature>
<dbReference type="Proteomes" id="UP000245020">
    <property type="component" value="Unassembled WGS sequence"/>
</dbReference>
<accession>A0A2U2AFE9</accession>
<evidence type="ECO:0000256" key="1">
    <source>
        <dbReference type="ARBA" id="ARBA00022491"/>
    </source>
</evidence>
<dbReference type="PROSITE" id="PS50977">
    <property type="entry name" value="HTH_TETR_2"/>
    <property type="match status" value="1"/>
</dbReference>
<evidence type="ECO:0000256" key="4">
    <source>
        <dbReference type="ARBA" id="ARBA00023163"/>
    </source>
</evidence>
<evidence type="ECO:0000313" key="8">
    <source>
        <dbReference type="Proteomes" id="UP000245020"/>
    </source>
</evidence>
<proteinExistence type="predicted"/>
<keyword evidence="8" id="KW-1185">Reference proteome</keyword>
<reference evidence="8" key="1">
    <citation type="submission" date="2018-05" db="EMBL/GenBank/DDBJ databases">
        <title>Ignatzschineria dubaiensis sp. nov., isolated from necrotic foot tissues of dromedaries (Camelus dromedarius) and associated maggots in Dubai, United Arab Emirates.</title>
        <authorList>
            <person name="Tsang C.C."/>
            <person name="Tang J.Y.M."/>
            <person name="Fong J.Y.H."/>
            <person name="Kinne J."/>
            <person name="Lee H.H."/>
            <person name="Joseph M."/>
            <person name="Jose S."/>
            <person name="Schuster R.K."/>
            <person name="Tang Y."/>
            <person name="Sivakumar S."/>
            <person name="Chen J.H.K."/>
            <person name="Teng J.L.L."/>
            <person name="Lau S.K.P."/>
            <person name="Wernery U."/>
            <person name="Woo P.C.Y."/>
        </authorList>
    </citation>
    <scope>NUCLEOTIDE SEQUENCE [LARGE SCALE GENOMIC DNA]</scope>
    <source>
        <strain evidence="8">KCTC 22644</strain>
    </source>
</reference>
<dbReference type="InterPro" id="IPR036271">
    <property type="entry name" value="Tet_transcr_reg_TetR-rel_C_sf"/>
</dbReference>
<gene>
    <name evidence="7" type="ORF">DC083_05640</name>
</gene>
<keyword evidence="4" id="KW-0804">Transcription</keyword>
<feature type="DNA-binding region" description="H-T-H motif" evidence="5">
    <location>
        <begin position="28"/>
        <end position="47"/>
    </location>
</feature>
<sequence>MTTKKETYTKIIQAASTCFARDGFNATSIRQIATEADISQGSMYTYFSGKTELIKAIVQEETATGLAKYHTQKQGSSFEKLCSIVISCIKEVAYPVNHDLWVEILAESSRNEELRAIFLEGDAQIRAGIFDLLEEGKENGEFNKSLDSESMTFFLIAIIDGLIARKALCKNFSVEDDLPEVRAYIQKILC</sequence>
<dbReference type="InterPro" id="IPR009057">
    <property type="entry name" value="Homeodomain-like_sf"/>
</dbReference>
<dbReference type="GO" id="GO:0003677">
    <property type="term" value="F:DNA binding"/>
    <property type="evidence" value="ECO:0007669"/>
    <property type="project" value="UniProtKB-UniRule"/>
</dbReference>
<name>A0A2U2AFE9_9GAMM</name>
<dbReference type="RefSeq" id="WP_109189261.1">
    <property type="nucleotide sequence ID" value="NZ_BMYA01000003.1"/>
</dbReference>
<dbReference type="SUPFAM" id="SSF48498">
    <property type="entry name" value="Tetracyclin repressor-like, C-terminal domain"/>
    <property type="match status" value="1"/>
</dbReference>
<evidence type="ECO:0000256" key="3">
    <source>
        <dbReference type="ARBA" id="ARBA00023125"/>
    </source>
</evidence>
<keyword evidence="2" id="KW-0805">Transcription regulation</keyword>
<evidence type="ECO:0000259" key="6">
    <source>
        <dbReference type="PROSITE" id="PS50977"/>
    </source>
</evidence>
<dbReference type="Gene3D" id="1.10.357.10">
    <property type="entry name" value="Tetracycline Repressor, domain 2"/>
    <property type="match status" value="1"/>
</dbReference>
<dbReference type="PRINTS" id="PR00455">
    <property type="entry name" value="HTHTETR"/>
</dbReference>
<dbReference type="InterPro" id="IPR039538">
    <property type="entry name" value="BetI_C"/>
</dbReference>
<dbReference type="InterPro" id="IPR023772">
    <property type="entry name" value="DNA-bd_HTH_TetR-type_CS"/>
</dbReference>
<dbReference type="Gene3D" id="1.10.10.60">
    <property type="entry name" value="Homeodomain-like"/>
    <property type="match status" value="1"/>
</dbReference>
<keyword evidence="1" id="KW-0678">Repressor</keyword>
<protein>
    <submittedName>
        <fullName evidence="7">TetR family transcriptional regulator</fullName>
    </submittedName>
</protein>
<evidence type="ECO:0000313" key="7">
    <source>
        <dbReference type="EMBL" id="PWD81370.1"/>
    </source>
</evidence>
<dbReference type="Pfam" id="PF13977">
    <property type="entry name" value="TetR_C_6"/>
    <property type="match status" value="1"/>
</dbReference>
<keyword evidence="3 5" id="KW-0238">DNA-binding</keyword>
<dbReference type="InterPro" id="IPR001647">
    <property type="entry name" value="HTH_TetR"/>
</dbReference>
<dbReference type="PROSITE" id="PS01081">
    <property type="entry name" value="HTH_TETR_1"/>
    <property type="match status" value="1"/>
</dbReference>
<dbReference type="EMBL" id="QEWQ01000003">
    <property type="protein sequence ID" value="PWD81370.1"/>
    <property type="molecule type" value="Genomic_DNA"/>
</dbReference>
<dbReference type="Pfam" id="PF00440">
    <property type="entry name" value="TetR_N"/>
    <property type="match status" value="1"/>
</dbReference>
<evidence type="ECO:0000256" key="2">
    <source>
        <dbReference type="ARBA" id="ARBA00023015"/>
    </source>
</evidence>
<dbReference type="AlphaFoldDB" id="A0A2U2AFE9"/>
<dbReference type="OrthoDB" id="5816932at2"/>
<comment type="caution">
    <text evidence="7">The sequence shown here is derived from an EMBL/GenBank/DDBJ whole genome shotgun (WGS) entry which is preliminary data.</text>
</comment>
<dbReference type="PANTHER" id="PTHR47506:SF6">
    <property type="entry name" value="HTH-TYPE TRANSCRIPTIONAL REPRESSOR NEMR"/>
    <property type="match status" value="1"/>
</dbReference>